<evidence type="ECO:0000256" key="4">
    <source>
        <dbReference type="ARBA" id="ARBA00023033"/>
    </source>
</evidence>
<keyword evidence="2" id="KW-0479">Metal-binding</keyword>
<dbReference type="SUPFAM" id="SSF48264">
    <property type="entry name" value="Cytochrome P450"/>
    <property type="match status" value="1"/>
</dbReference>
<reference evidence="7" key="1">
    <citation type="submission" date="2022-11" db="UniProtKB">
        <authorList>
            <consortium name="WormBaseParasite"/>
        </authorList>
    </citation>
    <scope>IDENTIFICATION</scope>
</reference>
<accession>A0A915E7I3</accession>
<evidence type="ECO:0000313" key="6">
    <source>
        <dbReference type="Proteomes" id="UP000887574"/>
    </source>
</evidence>
<dbReference type="PANTHER" id="PTHR24300">
    <property type="entry name" value="CYTOCHROME P450 508A4-RELATED"/>
    <property type="match status" value="1"/>
</dbReference>
<dbReference type="GO" id="GO:0020037">
    <property type="term" value="F:heme binding"/>
    <property type="evidence" value="ECO:0007669"/>
    <property type="project" value="InterPro"/>
</dbReference>
<evidence type="ECO:0000256" key="3">
    <source>
        <dbReference type="ARBA" id="ARBA00023004"/>
    </source>
</evidence>
<dbReference type="Gene3D" id="1.10.630.10">
    <property type="entry name" value="Cytochrome P450"/>
    <property type="match status" value="1"/>
</dbReference>
<feature type="transmembrane region" description="Helical" evidence="5">
    <location>
        <begin position="6"/>
        <end position="23"/>
    </location>
</feature>
<keyword evidence="3" id="KW-0408">Iron</keyword>
<dbReference type="GO" id="GO:0006805">
    <property type="term" value="P:xenobiotic metabolic process"/>
    <property type="evidence" value="ECO:0007669"/>
    <property type="project" value="TreeGrafter"/>
</dbReference>
<keyword evidence="5" id="KW-1133">Transmembrane helix</keyword>
<sequence length="149" mass="17506">MISFAIFLISLTIGLFFFYHCYYKRRNLPPGPMPLPFVGNQLEIARNQPEDLLHVKWKNQYGPIYKYSQGLGLRHCYYRSDLWKEQRRFALHVLRDFGLGKNMMQDRVLEEVENYFREAGHIDMALAQSSTTCCLATDFMGKKSTSFMS</sequence>
<name>A0A915E7I3_9BILA</name>
<dbReference type="InterPro" id="IPR050182">
    <property type="entry name" value="Cytochrome_P450_fam2"/>
</dbReference>
<organism evidence="6 7">
    <name type="scientific">Ditylenchus dipsaci</name>
    <dbReference type="NCBI Taxonomy" id="166011"/>
    <lineage>
        <taxon>Eukaryota</taxon>
        <taxon>Metazoa</taxon>
        <taxon>Ecdysozoa</taxon>
        <taxon>Nematoda</taxon>
        <taxon>Chromadorea</taxon>
        <taxon>Rhabditida</taxon>
        <taxon>Tylenchina</taxon>
        <taxon>Tylenchomorpha</taxon>
        <taxon>Sphaerularioidea</taxon>
        <taxon>Anguinidae</taxon>
        <taxon>Anguininae</taxon>
        <taxon>Ditylenchus</taxon>
    </lineage>
</organism>
<keyword evidence="6" id="KW-1185">Reference proteome</keyword>
<evidence type="ECO:0000256" key="2">
    <source>
        <dbReference type="ARBA" id="ARBA00022723"/>
    </source>
</evidence>
<dbReference type="GO" id="GO:0016712">
    <property type="term" value="F:oxidoreductase activity, acting on paired donors, with incorporation or reduction of molecular oxygen, reduced flavin or flavoprotein as one donor, and incorporation of one atom of oxygen"/>
    <property type="evidence" value="ECO:0007669"/>
    <property type="project" value="TreeGrafter"/>
</dbReference>
<keyword evidence="5" id="KW-0812">Transmembrane</keyword>
<keyword evidence="4" id="KW-0560">Oxidoreductase</keyword>
<dbReference type="GO" id="GO:0005506">
    <property type="term" value="F:iron ion binding"/>
    <property type="evidence" value="ECO:0007669"/>
    <property type="project" value="InterPro"/>
</dbReference>
<dbReference type="AlphaFoldDB" id="A0A915E7I3"/>
<dbReference type="GO" id="GO:0005737">
    <property type="term" value="C:cytoplasm"/>
    <property type="evidence" value="ECO:0007669"/>
    <property type="project" value="TreeGrafter"/>
</dbReference>
<evidence type="ECO:0000313" key="7">
    <source>
        <dbReference type="WBParaSite" id="jg3389"/>
    </source>
</evidence>
<dbReference type="GO" id="GO:0006082">
    <property type="term" value="P:organic acid metabolic process"/>
    <property type="evidence" value="ECO:0007669"/>
    <property type="project" value="TreeGrafter"/>
</dbReference>
<keyword evidence="5" id="KW-0472">Membrane</keyword>
<comment type="similarity">
    <text evidence="1">Belongs to the cytochrome P450 family.</text>
</comment>
<keyword evidence="4" id="KW-0503">Monooxygenase</keyword>
<protein>
    <submittedName>
        <fullName evidence="7">Uncharacterized protein</fullName>
    </submittedName>
</protein>
<dbReference type="Proteomes" id="UP000887574">
    <property type="component" value="Unplaced"/>
</dbReference>
<dbReference type="WBParaSite" id="jg3389">
    <property type="protein sequence ID" value="jg3389"/>
    <property type="gene ID" value="jg3389"/>
</dbReference>
<dbReference type="InterPro" id="IPR036396">
    <property type="entry name" value="Cyt_P450_sf"/>
</dbReference>
<dbReference type="PANTHER" id="PTHR24300:SF375">
    <property type="entry name" value="CYTOCHROME P450 FAMILY"/>
    <property type="match status" value="1"/>
</dbReference>
<proteinExistence type="inferred from homology"/>
<evidence type="ECO:0000256" key="5">
    <source>
        <dbReference type="SAM" id="Phobius"/>
    </source>
</evidence>
<evidence type="ECO:0000256" key="1">
    <source>
        <dbReference type="ARBA" id="ARBA00010617"/>
    </source>
</evidence>